<dbReference type="AlphaFoldDB" id="A0A165H8N7"/>
<keyword evidence="4 5" id="KW-0472">Membrane</keyword>
<accession>A0A165H8N7</accession>
<comment type="subcellular location">
    <subcellularLocation>
        <location evidence="1">Endomembrane system</location>
        <topology evidence="1">Multi-pass membrane protein</topology>
    </subcellularLocation>
</comment>
<dbReference type="InParanoid" id="A0A165H8N7"/>
<feature type="transmembrane region" description="Helical" evidence="5">
    <location>
        <begin position="54"/>
        <end position="76"/>
    </location>
</feature>
<dbReference type="Proteomes" id="UP000077266">
    <property type="component" value="Unassembled WGS sequence"/>
</dbReference>
<gene>
    <name evidence="7" type="ORF">EXIGLDRAFT_769758</name>
</gene>
<dbReference type="Pfam" id="PF02656">
    <property type="entry name" value="DUF202"/>
    <property type="match status" value="1"/>
</dbReference>
<feature type="domain" description="DUF202" evidence="6">
    <location>
        <begin position="10"/>
        <end position="78"/>
    </location>
</feature>
<reference evidence="7 8" key="1">
    <citation type="journal article" date="2016" name="Mol. Biol. Evol.">
        <title>Comparative Genomics of Early-Diverging Mushroom-Forming Fungi Provides Insights into the Origins of Lignocellulose Decay Capabilities.</title>
        <authorList>
            <person name="Nagy L.G."/>
            <person name="Riley R."/>
            <person name="Tritt A."/>
            <person name="Adam C."/>
            <person name="Daum C."/>
            <person name="Floudas D."/>
            <person name="Sun H."/>
            <person name="Yadav J.S."/>
            <person name="Pangilinan J."/>
            <person name="Larsson K.H."/>
            <person name="Matsuura K."/>
            <person name="Barry K."/>
            <person name="Labutti K."/>
            <person name="Kuo R."/>
            <person name="Ohm R.A."/>
            <person name="Bhattacharya S.S."/>
            <person name="Shirouzu T."/>
            <person name="Yoshinaga Y."/>
            <person name="Martin F.M."/>
            <person name="Grigoriev I.V."/>
            <person name="Hibbett D.S."/>
        </authorList>
    </citation>
    <scope>NUCLEOTIDE SEQUENCE [LARGE SCALE GENOMIC DNA]</scope>
    <source>
        <strain evidence="7 8">HHB12029</strain>
    </source>
</reference>
<feature type="transmembrane region" description="Helical" evidence="5">
    <location>
        <begin position="21"/>
        <end position="42"/>
    </location>
</feature>
<evidence type="ECO:0000256" key="4">
    <source>
        <dbReference type="ARBA" id="ARBA00023136"/>
    </source>
</evidence>
<proteinExistence type="predicted"/>
<dbReference type="GO" id="GO:0012505">
    <property type="term" value="C:endomembrane system"/>
    <property type="evidence" value="ECO:0007669"/>
    <property type="project" value="UniProtKB-SubCell"/>
</dbReference>
<name>A0A165H8N7_EXIGL</name>
<evidence type="ECO:0000259" key="6">
    <source>
        <dbReference type="Pfam" id="PF02656"/>
    </source>
</evidence>
<dbReference type="InterPro" id="IPR003807">
    <property type="entry name" value="DUF202"/>
</dbReference>
<keyword evidence="2 5" id="KW-0812">Transmembrane</keyword>
<keyword evidence="3 5" id="KW-1133">Transmembrane helix</keyword>
<evidence type="ECO:0000256" key="1">
    <source>
        <dbReference type="ARBA" id="ARBA00004127"/>
    </source>
</evidence>
<dbReference type="EMBL" id="KV426024">
    <property type="protein sequence ID" value="KZV91611.1"/>
    <property type="molecule type" value="Genomic_DNA"/>
</dbReference>
<evidence type="ECO:0000256" key="5">
    <source>
        <dbReference type="SAM" id="Phobius"/>
    </source>
</evidence>
<evidence type="ECO:0000256" key="2">
    <source>
        <dbReference type="ARBA" id="ARBA00022692"/>
    </source>
</evidence>
<keyword evidence="8" id="KW-1185">Reference proteome</keyword>
<evidence type="ECO:0000256" key="3">
    <source>
        <dbReference type="ARBA" id="ARBA00022989"/>
    </source>
</evidence>
<organism evidence="7 8">
    <name type="scientific">Exidia glandulosa HHB12029</name>
    <dbReference type="NCBI Taxonomy" id="1314781"/>
    <lineage>
        <taxon>Eukaryota</taxon>
        <taxon>Fungi</taxon>
        <taxon>Dikarya</taxon>
        <taxon>Basidiomycota</taxon>
        <taxon>Agaricomycotina</taxon>
        <taxon>Agaricomycetes</taxon>
        <taxon>Auriculariales</taxon>
        <taxon>Exidiaceae</taxon>
        <taxon>Exidia</taxon>
    </lineage>
</organism>
<sequence length="96" mass="10804">MLFLDASDCRDACAQERNFLAMFRLSMLFALLSLSFGLHTRLAQFTAHAHAHDIALAVLLMVSSILMIGVAARLFFDNINRIARKQGFGYNNDILR</sequence>
<protein>
    <recommendedName>
        <fullName evidence="6">DUF202 domain-containing protein</fullName>
    </recommendedName>
</protein>
<evidence type="ECO:0000313" key="7">
    <source>
        <dbReference type="EMBL" id="KZV91611.1"/>
    </source>
</evidence>
<evidence type="ECO:0000313" key="8">
    <source>
        <dbReference type="Proteomes" id="UP000077266"/>
    </source>
</evidence>